<dbReference type="GO" id="GO:0004518">
    <property type="term" value="F:nuclease activity"/>
    <property type="evidence" value="ECO:0007669"/>
    <property type="project" value="InterPro"/>
</dbReference>
<reference evidence="3 5" key="2">
    <citation type="journal article" date="2016" name="Front. Microbiol.">
        <title>Industrial Acetogenic Biocatalysts: A Comparative Metabolic and Genomic Analysis.</title>
        <authorList>
            <person name="Bengelsdorf F."/>
            <person name="Poehlein A."/>
            <person name="Sonja S."/>
            <person name="Erz C."/>
            <person name="Hummel T."/>
            <person name="Hoffmeister S."/>
            <person name="Daniel R."/>
            <person name="Durre P."/>
        </authorList>
    </citation>
    <scope>NUCLEOTIDE SEQUENCE [LARGE SCALE GENOMIC DNA]</scope>
    <source>
        <strain evidence="3 5">PTA-10522</strain>
    </source>
</reference>
<accession>A0A166T0U8</accession>
<evidence type="ECO:0000313" key="2">
    <source>
        <dbReference type="EMBL" id="OAA93028.1"/>
    </source>
</evidence>
<dbReference type="Proteomes" id="UP000093694">
    <property type="component" value="Unassembled WGS sequence"/>
</dbReference>
<dbReference type="AlphaFoldDB" id="A0A166T0U8"/>
<dbReference type="GO" id="GO:0006259">
    <property type="term" value="P:DNA metabolic process"/>
    <property type="evidence" value="ECO:0007669"/>
    <property type="project" value="UniProtKB-ARBA"/>
</dbReference>
<dbReference type="PATRIC" id="fig|1705578.3.peg.729"/>
<feature type="domain" description="ERCC4" evidence="1">
    <location>
        <begin position="21"/>
        <end position="124"/>
    </location>
</feature>
<evidence type="ECO:0000313" key="4">
    <source>
        <dbReference type="Proteomes" id="UP000077384"/>
    </source>
</evidence>
<name>A0A166T0U8_9CLOT</name>
<comment type="caution">
    <text evidence="2">The sequence shown here is derived from an EMBL/GenBank/DDBJ whole genome shotgun (WGS) entry which is preliminary data.</text>
</comment>
<proteinExistence type="predicted"/>
<dbReference type="EMBL" id="LROR01000095">
    <property type="protein sequence ID" value="OBR90430.1"/>
    <property type="molecule type" value="Genomic_DNA"/>
</dbReference>
<reference evidence="2 4" key="1">
    <citation type="journal article" date="2015" name="Biotechnol. Bioeng.">
        <title>Genome sequence and phenotypic characterization of Caulobacter segnis.</title>
        <authorList>
            <person name="Patel S."/>
            <person name="Fletcher B."/>
            <person name="Scott D.C."/>
            <person name="Ely B."/>
        </authorList>
    </citation>
    <scope>NUCLEOTIDE SEQUENCE [LARGE SCALE GENOMIC DNA]</scope>
    <source>
        <strain evidence="2 4">PS02</strain>
    </source>
</reference>
<dbReference type="SUPFAM" id="SSF52980">
    <property type="entry name" value="Restriction endonuclease-like"/>
    <property type="match status" value="1"/>
</dbReference>
<dbReference type="InterPro" id="IPR006166">
    <property type="entry name" value="ERCC4_domain"/>
</dbReference>
<dbReference type="Proteomes" id="UP000077384">
    <property type="component" value="Unassembled WGS sequence"/>
</dbReference>
<dbReference type="Pfam" id="PF02732">
    <property type="entry name" value="ERCC4"/>
    <property type="match status" value="1"/>
</dbReference>
<dbReference type="EMBL" id="LITQ01000015">
    <property type="protein sequence ID" value="OAA93028.1"/>
    <property type="molecule type" value="Genomic_DNA"/>
</dbReference>
<keyword evidence="5" id="KW-1185">Reference proteome</keyword>
<dbReference type="Gene3D" id="3.40.50.10130">
    <property type="match status" value="1"/>
</dbReference>
<dbReference type="InterPro" id="IPR011335">
    <property type="entry name" value="Restrct_endonuc-II-like"/>
</dbReference>
<organism evidence="2 4">
    <name type="scientific">Clostridium coskatii</name>
    <dbReference type="NCBI Taxonomy" id="1705578"/>
    <lineage>
        <taxon>Bacteria</taxon>
        <taxon>Bacillati</taxon>
        <taxon>Bacillota</taxon>
        <taxon>Clostridia</taxon>
        <taxon>Eubacteriales</taxon>
        <taxon>Clostridiaceae</taxon>
        <taxon>Clostridium</taxon>
    </lineage>
</organism>
<dbReference type="GO" id="GO:0003677">
    <property type="term" value="F:DNA binding"/>
    <property type="evidence" value="ECO:0007669"/>
    <property type="project" value="InterPro"/>
</dbReference>
<protein>
    <recommendedName>
        <fullName evidence="1">ERCC4 domain-containing protein</fullName>
    </recommendedName>
</protein>
<sequence length="196" mass="23322">MQIHYKFSDSDIKKLLKENFVILYDTREQQNSHILAYFDSKKVPYKRKKIDEGDYTAIITKRADMGIYRDLYFPVAIERKNSVDELAGNLSEKTDTHDDIRLIRELQRAKYKHIKMYLIIEDKDAMEHIKAGKYRSLYQPKAFLGRLSSIQDLYLHDTIFVDRKDAGFEIYRKLYYSVRNFLKELDADISPEAECQ</sequence>
<evidence type="ECO:0000313" key="3">
    <source>
        <dbReference type="EMBL" id="OBR90430.1"/>
    </source>
</evidence>
<dbReference type="SMART" id="SM00891">
    <property type="entry name" value="ERCC4"/>
    <property type="match status" value="1"/>
</dbReference>
<gene>
    <name evidence="3" type="ORF">CLCOS_39880</name>
    <name evidence="2" type="ORF">WX73_00346</name>
</gene>
<evidence type="ECO:0000259" key="1">
    <source>
        <dbReference type="SMART" id="SM00891"/>
    </source>
</evidence>
<evidence type="ECO:0000313" key="5">
    <source>
        <dbReference type="Proteomes" id="UP000093694"/>
    </source>
</evidence>